<comment type="subunit">
    <text evidence="1">Binds to the N-terminal domain of the chaperone ClpA.</text>
</comment>
<dbReference type="FunFam" id="3.30.1390.10:FF:000002">
    <property type="entry name" value="ATP-dependent Clp protease adapter protein ClpS"/>
    <property type="match status" value="1"/>
</dbReference>
<dbReference type="InterPro" id="IPR003769">
    <property type="entry name" value="ClpS_core"/>
</dbReference>
<sequence>MPANTGLSEKTEIRLKQPKQYKVVMYNDDFTPMDVVVEILIDVFRKNYEEAVAIMMTVHKGQKAVVGVYSYDIAKTKAARAVKIAREQGYPFRVEVES</sequence>
<organism evidence="3 7">
    <name type="scientific">Hungatella hathewayi</name>
    <dbReference type="NCBI Taxonomy" id="154046"/>
    <lineage>
        <taxon>Bacteria</taxon>
        <taxon>Bacillati</taxon>
        <taxon>Bacillota</taxon>
        <taxon>Clostridia</taxon>
        <taxon>Lachnospirales</taxon>
        <taxon>Lachnospiraceae</taxon>
        <taxon>Hungatella</taxon>
    </lineage>
</organism>
<dbReference type="EMBL" id="QTJW01000002">
    <property type="protein sequence ID" value="RGD72226.1"/>
    <property type="molecule type" value="Genomic_DNA"/>
</dbReference>
<reference evidence="3 7" key="1">
    <citation type="submission" date="2015-09" db="EMBL/GenBank/DDBJ databases">
        <authorList>
            <consortium name="Pathogen Informatics"/>
        </authorList>
    </citation>
    <scope>NUCLEOTIDE SEQUENCE [LARGE SCALE GENOMIC DNA]</scope>
    <source>
        <strain evidence="3 7">2789STDY5608850</strain>
    </source>
</reference>
<name>A0A174H942_9FIRM</name>
<evidence type="ECO:0000259" key="2">
    <source>
        <dbReference type="Pfam" id="PF02617"/>
    </source>
</evidence>
<evidence type="ECO:0000313" key="7">
    <source>
        <dbReference type="Proteomes" id="UP000095651"/>
    </source>
</evidence>
<dbReference type="EMBL" id="QSON01000023">
    <property type="protein sequence ID" value="RGI96541.1"/>
    <property type="molecule type" value="Genomic_DNA"/>
</dbReference>
<proteinExistence type="inferred from homology"/>
<evidence type="ECO:0000313" key="8">
    <source>
        <dbReference type="Proteomes" id="UP000261023"/>
    </source>
</evidence>
<dbReference type="EMBL" id="QSSQ01000006">
    <property type="protein sequence ID" value="RGM05751.1"/>
    <property type="molecule type" value="Genomic_DNA"/>
</dbReference>
<keyword evidence="3" id="KW-0645">Protease</keyword>
<evidence type="ECO:0000313" key="5">
    <source>
        <dbReference type="EMBL" id="RGI96541.1"/>
    </source>
</evidence>
<evidence type="ECO:0000313" key="10">
    <source>
        <dbReference type="Proteomes" id="UP000263014"/>
    </source>
</evidence>
<protein>
    <recommendedName>
        <fullName evidence="1">ATP-dependent Clp protease adapter protein ClpS</fullName>
    </recommendedName>
</protein>
<gene>
    <name evidence="1 3" type="primary">clpS</name>
    <name evidence="4" type="ORF">DWX31_04120</name>
    <name evidence="6" type="ORF">DXC39_10080</name>
    <name evidence="5" type="ORF">DXD79_29500</name>
    <name evidence="3" type="ORF">ERS852407_03631</name>
</gene>
<dbReference type="RefSeq" id="WP_002600764.1">
    <property type="nucleotide sequence ID" value="NZ_CABIXC010000010.1"/>
</dbReference>
<evidence type="ECO:0000256" key="1">
    <source>
        <dbReference type="HAMAP-Rule" id="MF_00302"/>
    </source>
</evidence>
<dbReference type="InterPro" id="IPR014719">
    <property type="entry name" value="Ribosomal_bL12_C/ClpS-like"/>
</dbReference>
<dbReference type="GO" id="GO:0030163">
    <property type="term" value="P:protein catabolic process"/>
    <property type="evidence" value="ECO:0007669"/>
    <property type="project" value="InterPro"/>
</dbReference>
<dbReference type="GO" id="GO:0006508">
    <property type="term" value="P:proteolysis"/>
    <property type="evidence" value="ECO:0007669"/>
    <property type="project" value="UniProtKB-UniRule"/>
</dbReference>
<feature type="domain" description="Adaptor protein ClpS core" evidence="2">
    <location>
        <begin position="16"/>
        <end position="94"/>
    </location>
</feature>
<evidence type="ECO:0000313" key="3">
    <source>
        <dbReference type="EMBL" id="CUO69600.1"/>
    </source>
</evidence>
<evidence type="ECO:0000313" key="4">
    <source>
        <dbReference type="EMBL" id="RGD72226.1"/>
    </source>
</evidence>
<dbReference type="SUPFAM" id="SSF54736">
    <property type="entry name" value="ClpS-like"/>
    <property type="match status" value="1"/>
</dbReference>
<dbReference type="Pfam" id="PF02617">
    <property type="entry name" value="ClpS"/>
    <property type="match status" value="1"/>
</dbReference>
<dbReference type="HAMAP" id="MF_00302">
    <property type="entry name" value="ClpS"/>
    <property type="match status" value="1"/>
</dbReference>
<dbReference type="Gene3D" id="3.30.1390.10">
    <property type="match status" value="1"/>
</dbReference>
<dbReference type="OrthoDB" id="9796121at2"/>
<comment type="function">
    <text evidence="1">Involved in the modulation of the specificity of the ClpAP-mediated ATP-dependent protein degradation.</text>
</comment>
<dbReference type="AlphaFoldDB" id="A0A174H942"/>
<dbReference type="Proteomes" id="UP000263014">
    <property type="component" value="Unassembled WGS sequence"/>
</dbReference>
<dbReference type="GO" id="GO:0008233">
    <property type="term" value="F:peptidase activity"/>
    <property type="evidence" value="ECO:0007669"/>
    <property type="project" value="UniProtKB-KW"/>
</dbReference>
<accession>A0A174H942</accession>
<evidence type="ECO:0000313" key="6">
    <source>
        <dbReference type="EMBL" id="RGM05751.1"/>
    </source>
</evidence>
<comment type="similarity">
    <text evidence="1">Belongs to the ClpS family.</text>
</comment>
<dbReference type="EMBL" id="CYZE01000010">
    <property type="protein sequence ID" value="CUO69600.1"/>
    <property type="molecule type" value="Genomic_DNA"/>
</dbReference>
<dbReference type="Proteomes" id="UP000261023">
    <property type="component" value="Unassembled WGS sequence"/>
</dbReference>
<keyword evidence="3" id="KW-0378">Hydrolase</keyword>
<reference evidence="8 9" key="2">
    <citation type="submission" date="2018-08" db="EMBL/GenBank/DDBJ databases">
        <title>A genome reference for cultivated species of the human gut microbiota.</title>
        <authorList>
            <person name="Zou Y."/>
            <person name="Xue W."/>
            <person name="Luo G."/>
        </authorList>
    </citation>
    <scope>NUCLEOTIDE SEQUENCE [LARGE SCALE GENOMIC DNA]</scope>
    <source>
        <strain evidence="4 8">AF19-13AC</strain>
        <strain evidence="6 9">TF05-11AC</strain>
        <strain evidence="5 10">TM09-12</strain>
    </source>
</reference>
<dbReference type="Proteomes" id="UP000261257">
    <property type="component" value="Unassembled WGS sequence"/>
</dbReference>
<evidence type="ECO:0000313" key="9">
    <source>
        <dbReference type="Proteomes" id="UP000261257"/>
    </source>
</evidence>
<dbReference type="InterPro" id="IPR022935">
    <property type="entry name" value="ClpS"/>
</dbReference>
<dbReference type="Proteomes" id="UP000095651">
    <property type="component" value="Unassembled WGS sequence"/>
</dbReference>